<dbReference type="Pfam" id="PF01636">
    <property type="entry name" value="APH"/>
    <property type="match status" value="1"/>
</dbReference>
<comment type="caution">
    <text evidence="2">The sequence shown here is derived from an EMBL/GenBank/DDBJ whole genome shotgun (WGS) entry which is preliminary data.</text>
</comment>
<organism evidence="2 3">
    <name type="scientific">Micromonospora andamanensis</name>
    <dbReference type="NCBI Taxonomy" id="1287068"/>
    <lineage>
        <taxon>Bacteria</taxon>
        <taxon>Bacillati</taxon>
        <taxon>Actinomycetota</taxon>
        <taxon>Actinomycetes</taxon>
        <taxon>Micromonosporales</taxon>
        <taxon>Micromonosporaceae</taxon>
        <taxon>Micromonospora</taxon>
    </lineage>
</organism>
<feature type="domain" description="Aminoglycoside phosphotransferase" evidence="1">
    <location>
        <begin position="44"/>
        <end position="245"/>
    </location>
</feature>
<dbReference type="SUPFAM" id="SSF56112">
    <property type="entry name" value="Protein kinase-like (PK-like)"/>
    <property type="match status" value="1"/>
</dbReference>
<evidence type="ECO:0000313" key="2">
    <source>
        <dbReference type="EMBL" id="GIJ13297.1"/>
    </source>
</evidence>
<dbReference type="Proteomes" id="UP000647017">
    <property type="component" value="Unassembled WGS sequence"/>
</dbReference>
<accession>A0ABQ4I5Y5</accession>
<proteinExistence type="predicted"/>
<dbReference type="EMBL" id="BOOZ01000102">
    <property type="protein sequence ID" value="GIJ13297.1"/>
    <property type="molecule type" value="Genomic_DNA"/>
</dbReference>
<evidence type="ECO:0000259" key="1">
    <source>
        <dbReference type="Pfam" id="PF01636"/>
    </source>
</evidence>
<dbReference type="InterPro" id="IPR011009">
    <property type="entry name" value="Kinase-like_dom_sf"/>
</dbReference>
<dbReference type="RefSeq" id="WP_204015805.1">
    <property type="nucleotide sequence ID" value="NZ_BOOZ01000102.1"/>
</dbReference>
<dbReference type="InterPro" id="IPR002575">
    <property type="entry name" value="Aminoglycoside_PTrfase"/>
</dbReference>
<dbReference type="Gene3D" id="3.90.1200.10">
    <property type="match status" value="1"/>
</dbReference>
<name>A0ABQ4I5Y5_9ACTN</name>
<keyword evidence="3" id="KW-1185">Reference proteome</keyword>
<protein>
    <recommendedName>
        <fullName evidence="1">Aminoglycoside phosphotransferase domain-containing protein</fullName>
    </recommendedName>
</protein>
<evidence type="ECO:0000313" key="3">
    <source>
        <dbReference type="Proteomes" id="UP000647017"/>
    </source>
</evidence>
<reference evidence="2 3" key="1">
    <citation type="submission" date="2021-01" db="EMBL/GenBank/DDBJ databases">
        <title>Whole genome shotgun sequence of Verrucosispora andamanensis NBRC 109075.</title>
        <authorList>
            <person name="Komaki H."/>
            <person name="Tamura T."/>
        </authorList>
    </citation>
    <scope>NUCLEOTIDE SEQUENCE [LARGE SCALE GENOMIC DNA]</scope>
    <source>
        <strain evidence="2 3">NBRC 109075</strain>
    </source>
</reference>
<sequence>MRAEEAIHAVTLAATRAGVAAHDATVVRVGENGMVLLPRSGVLARVVPRAASGSDPRREIDVAIWLASCQVPVVRPAQQEVIIVEQYVVSLWEHLADSRPADLVTLAKCLRRLHAVAIPADLLPSLSPFDKFEERLETGVGLDNSDRIFLRQLRDQLSARWATAELTLGEAVLHGDAHMENLLVTAGGREAFVDLETVCIGPPEWDLTLTALYYECGWFPANEYVDFVEAYGFDVRLSPSWPELRLARMLRMTLWLAQSADNDPQRLRQLRHRIDTLRDGTAPSGWTGY</sequence>
<gene>
    <name evidence="2" type="ORF">Van01_65110</name>
</gene>